<dbReference type="GO" id="GO:0000731">
    <property type="term" value="P:DNA synthesis involved in DNA repair"/>
    <property type="evidence" value="ECO:0007669"/>
    <property type="project" value="TreeGrafter"/>
</dbReference>
<evidence type="ECO:0000259" key="1">
    <source>
        <dbReference type="Pfam" id="PF13304"/>
    </source>
</evidence>
<dbReference type="GO" id="GO:0005524">
    <property type="term" value="F:ATP binding"/>
    <property type="evidence" value="ECO:0007669"/>
    <property type="project" value="InterPro"/>
</dbReference>
<gene>
    <name evidence="2" type="ORF">DW026_14645</name>
</gene>
<name>A0AA92V824_9BACT</name>
<dbReference type="InterPro" id="IPR030974">
    <property type="entry name" value="Restrict_AAA"/>
</dbReference>
<feature type="domain" description="ATPase AAA-type core" evidence="1">
    <location>
        <begin position="385"/>
        <end position="468"/>
    </location>
</feature>
<sequence>MKLISLKIGESFRSLPANFEVRFLEDGQILDLEEFRPFCMVGLNGCGKSNVLEALAHIFYQLELCVAVHLPQNILSDDEKLRTGGTIQSYHLEYLWHPNSLPTFELSNARKVVIDKKNGKEPQMFVSSVNGSDKIQVSLSSSAINHMEAEGKKYLPKYVVAYSSGENETLSIPFIKSRLLHLDEFKEYTYKGIEGTPTTENGLIYVDANMSQAILLCCLLFEEDKTLSGLRNIDYTGISKITRFRMCLRENYFSVSSFGDKVSYFKVLYETLFRKFKSCSTMSWRDESNGNAVIYYDFYVNDATRDAFKAHFKSGIECFQAFRLLYELNYHKIGEAKEKEIYDSQGIYTEGKFSLPGPEEDTFHFLDFFISKKISKSGTCKEILLKAFSDGEHQFIHTMAICLLLKDSDSLILLDEPETHFNPNWRSLFISMLNETLHNGCLHSSNDIPTCNFLKEVLITSHSPFIISDCLPHHILVLYKDEDGHTKAETASERSIKTYGTSINVLTAEIFGNSDSIGQRAYQEMQAIKDEAKDKDKAIRKINSRFGESLDKLIAISELKEK</sequence>
<protein>
    <submittedName>
        <fullName evidence="2">ABC transporter</fullName>
    </submittedName>
</protein>
<dbReference type="Pfam" id="PF13304">
    <property type="entry name" value="AAA_21"/>
    <property type="match status" value="1"/>
</dbReference>
<dbReference type="InterPro" id="IPR027417">
    <property type="entry name" value="P-loop_NTPase"/>
</dbReference>
<reference evidence="2 3" key="1">
    <citation type="submission" date="2018-08" db="EMBL/GenBank/DDBJ databases">
        <title>A genome reference for cultivated species of the human gut microbiota.</title>
        <authorList>
            <person name="Zou Y."/>
            <person name="Xue W."/>
            <person name="Luo G."/>
        </authorList>
    </citation>
    <scope>NUCLEOTIDE SEQUENCE [LARGE SCALE GENOMIC DNA]</scope>
    <source>
        <strain evidence="2 3">AF38-11</strain>
    </source>
</reference>
<organism evidence="2 3">
    <name type="scientific">Segatella copri</name>
    <dbReference type="NCBI Taxonomy" id="165179"/>
    <lineage>
        <taxon>Bacteria</taxon>
        <taxon>Pseudomonadati</taxon>
        <taxon>Bacteroidota</taxon>
        <taxon>Bacteroidia</taxon>
        <taxon>Bacteroidales</taxon>
        <taxon>Prevotellaceae</taxon>
        <taxon>Segatella</taxon>
    </lineage>
</organism>
<dbReference type="PANTHER" id="PTHR32182:SF25">
    <property type="entry name" value="SLR1056 PROTEIN"/>
    <property type="match status" value="1"/>
</dbReference>
<proteinExistence type="predicted"/>
<dbReference type="PANTHER" id="PTHR32182">
    <property type="entry name" value="DNA REPLICATION AND REPAIR PROTEIN RECF"/>
    <property type="match status" value="1"/>
</dbReference>
<evidence type="ECO:0000313" key="3">
    <source>
        <dbReference type="Proteomes" id="UP000283672"/>
    </source>
</evidence>
<evidence type="ECO:0000313" key="2">
    <source>
        <dbReference type="EMBL" id="RHL33149.1"/>
    </source>
</evidence>
<dbReference type="NCBIfam" id="TIGR04435">
    <property type="entry name" value="restrict_AAA_1"/>
    <property type="match status" value="1"/>
</dbReference>
<dbReference type="GO" id="GO:0016887">
    <property type="term" value="F:ATP hydrolysis activity"/>
    <property type="evidence" value="ECO:0007669"/>
    <property type="project" value="InterPro"/>
</dbReference>
<dbReference type="GO" id="GO:0006302">
    <property type="term" value="P:double-strand break repair"/>
    <property type="evidence" value="ECO:0007669"/>
    <property type="project" value="TreeGrafter"/>
</dbReference>
<dbReference type="RefSeq" id="WP_118417139.1">
    <property type="nucleotide sequence ID" value="NZ_QROP01000071.1"/>
</dbReference>
<accession>A0AA92V824</accession>
<dbReference type="Gene3D" id="3.40.50.300">
    <property type="entry name" value="P-loop containing nucleotide triphosphate hydrolases"/>
    <property type="match status" value="1"/>
</dbReference>
<dbReference type="SUPFAM" id="SSF52540">
    <property type="entry name" value="P-loop containing nucleoside triphosphate hydrolases"/>
    <property type="match status" value="1"/>
</dbReference>
<dbReference type="Proteomes" id="UP000283672">
    <property type="component" value="Unassembled WGS sequence"/>
</dbReference>
<dbReference type="EMBL" id="QROP01000071">
    <property type="protein sequence ID" value="RHL33149.1"/>
    <property type="molecule type" value="Genomic_DNA"/>
</dbReference>
<dbReference type="AlphaFoldDB" id="A0AA92V824"/>
<dbReference type="InterPro" id="IPR003959">
    <property type="entry name" value="ATPase_AAA_core"/>
</dbReference>
<comment type="caution">
    <text evidence="2">The sequence shown here is derived from an EMBL/GenBank/DDBJ whole genome shotgun (WGS) entry which is preliminary data.</text>
</comment>